<dbReference type="EMBL" id="CM029046">
    <property type="protein sequence ID" value="KAG2592300.1"/>
    <property type="molecule type" value="Genomic_DNA"/>
</dbReference>
<evidence type="ECO:0000313" key="2">
    <source>
        <dbReference type="EMBL" id="KAG2592300.1"/>
    </source>
</evidence>
<dbReference type="Pfam" id="PF13968">
    <property type="entry name" value="DUF4220"/>
    <property type="match status" value="1"/>
</dbReference>
<organism evidence="2 3">
    <name type="scientific">Panicum virgatum</name>
    <name type="common">Blackwell switchgrass</name>
    <dbReference type="NCBI Taxonomy" id="38727"/>
    <lineage>
        <taxon>Eukaryota</taxon>
        <taxon>Viridiplantae</taxon>
        <taxon>Streptophyta</taxon>
        <taxon>Embryophyta</taxon>
        <taxon>Tracheophyta</taxon>
        <taxon>Spermatophyta</taxon>
        <taxon>Magnoliopsida</taxon>
        <taxon>Liliopsida</taxon>
        <taxon>Poales</taxon>
        <taxon>Poaceae</taxon>
        <taxon>PACMAD clade</taxon>
        <taxon>Panicoideae</taxon>
        <taxon>Panicodae</taxon>
        <taxon>Paniceae</taxon>
        <taxon>Panicinae</taxon>
        <taxon>Panicum</taxon>
        <taxon>Panicum sect. Hiantes</taxon>
    </lineage>
</organism>
<dbReference type="AlphaFoldDB" id="A0A8T0S2Y2"/>
<comment type="caution">
    <text evidence="2">The sequence shown here is derived from an EMBL/GenBank/DDBJ whole genome shotgun (WGS) entry which is preliminary data.</text>
</comment>
<sequence>MFVSGIVKYGERTWALKCASMDNLWSGMVTTPDPGPNYAKFMEEYRFTHEAGLQVEIVIEQERRAEATAATAATAVGVAEETVPYTDVIADASRFFVIFRRLFVNLILSFQERTRSQATFLRLTPEQAYKVIEIELSLMYDTLHSKAAVIHTWYGRLLRCLTLLSTSTACLLFNVLRHHKGKHHSSYNHVDVCITNVLFGGALCLEVYAVGMMLVSYWTFAALRSCNLSFLSDLIFRSIQYFHPERRSKWSNLMAQHNIISFCLLDKPTVLTKVLSVLGLKGHWDSWLHIRHIEVSHELKIVVFRELKDKTASIVDAESYRKFSNHRGQWAPGENEIFRRILAKFRRNFKPWRALQCKGYYKELGWSVEVEFDESIILWHIATDLCFHSDDDTGDAKVAPYVEVSRAMSNYMLFLLVARPFMLTAGIGQIRFGDTCAEARNFFGRAGTAPPDAGASAGMVLGVSAEIAPRDVKGDRSKSVLFDACRLAKSLLELPPRRRWRVIRVVWVEMLCYAASKCRSNFHAKQLSGGGELLTVVWFLMAHLGVGEQYRIEAGHARAKLIVEKN</sequence>
<reference evidence="2 3" key="1">
    <citation type="submission" date="2020-05" db="EMBL/GenBank/DDBJ databases">
        <title>WGS assembly of Panicum virgatum.</title>
        <authorList>
            <person name="Lovell J.T."/>
            <person name="Jenkins J."/>
            <person name="Shu S."/>
            <person name="Juenger T.E."/>
            <person name="Schmutz J."/>
        </authorList>
    </citation>
    <scope>NUCLEOTIDE SEQUENCE [LARGE SCALE GENOMIC DNA]</scope>
    <source>
        <strain evidence="3">cv. AP13</strain>
    </source>
</reference>
<keyword evidence="3" id="KW-1185">Reference proteome</keyword>
<dbReference type="Proteomes" id="UP000823388">
    <property type="component" value="Chromosome 5N"/>
</dbReference>
<accession>A0A8T0S2Y2</accession>
<evidence type="ECO:0000259" key="1">
    <source>
        <dbReference type="Pfam" id="PF13968"/>
    </source>
</evidence>
<dbReference type="Pfam" id="PF04578">
    <property type="entry name" value="DUF594"/>
    <property type="match status" value="1"/>
</dbReference>
<name>A0A8T0S2Y2_PANVG</name>
<evidence type="ECO:0000313" key="3">
    <source>
        <dbReference type="Proteomes" id="UP000823388"/>
    </source>
</evidence>
<dbReference type="PANTHER" id="PTHR31325">
    <property type="entry name" value="OS01G0798800 PROTEIN-RELATED"/>
    <property type="match status" value="1"/>
</dbReference>
<proteinExistence type="predicted"/>
<gene>
    <name evidence="2" type="ORF">PVAP13_5NG540800</name>
</gene>
<dbReference type="InterPro" id="IPR025315">
    <property type="entry name" value="DUF4220"/>
</dbReference>
<protein>
    <recommendedName>
        <fullName evidence="1">DUF4220 domain-containing protein</fullName>
    </recommendedName>
</protein>
<dbReference type="InterPro" id="IPR007658">
    <property type="entry name" value="DUF594"/>
</dbReference>
<feature type="domain" description="DUF4220" evidence="1">
    <location>
        <begin position="1"/>
        <end position="261"/>
    </location>
</feature>